<keyword evidence="10" id="KW-1133">Transmembrane helix</keyword>
<keyword evidence="10" id="KW-0472">Membrane</keyword>
<keyword evidence="6 8" id="KW-0408">Iron</keyword>
<proteinExistence type="inferred from homology"/>
<gene>
    <name evidence="11" type="ORF">FMAN_15191</name>
</gene>
<keyword evidence="3 8" id="KW-0349">Heme</keyword>
<dbReference type="Gene3D" id="1.10.630.10">
    <property type="entry name" value="Cytochrome P450"/>
    <property type="match status" value="1"/>
</dbReference>
<dbReference type="InterPro" id="IPR036396">
    <property type="entry name" value="Cyt_P450_sf"/>
</dbReference>
<evidence type="ECO:0000313" key="12">
    <source>
        <dbReference type="Proteomes" id="UP000184255"/>
    </source>
</evidence>
<keyword evidence="12" id="KW-1185">Reference proteome</keyword>
<reference evidence="12" key="1">
    <citation type="journal article" date="2016" name="Genome Biol. Evol.">
        <title>Comparative 'omics' of the Fusarium fujikuroi species complex highlights differences in genetic potential and metabolite synthesis.</title>
        <authorList>
            <person name="Niehaus E.-M."/>
            <person name="Muensterkoetter M."/>
            <person name="Proctor R.H."/>
            <person name="Brown D.W."/>
            <person name="Sharon A."/>
            <person name="Idan Y."/>
            <person name="Oren-Young L."/>
            <person name="Sieber C.M."/>
            <person name="Novak O."/>
            <person name="Pencik A."/>
            <person name="Tarkowska D."/>
            <person name="Hromadova K."/>
            <person name="Freeman S."/>
            <person name="Maymon M."/>
            <person name="Elazar M."/>
            <person name="Youssef S.A."/>
            <person name="El-Shabrawy E.S.M."/>
            <person name="Shalaby A.B.A."/>
            <person name="Houterman P."/>
            <person name="Brock N.L."/>
            <person name="Burkhardt I."/>
            <person name="Tsavkelova E.A."/>
            <person name="Dickschat J.S."/>
            <person name="Galuszka P."/>
            <person name="Gueldener U."/>
            <person name="Tudzynski B."/>
        </authorList>
    </citation>
    <scope>NUCLEOTIDE SEQUENCE [LARGE SCALE GENOMIC DNA]</scope>
    <source>
        <strain evidence="12">MRC7560</strain>
    </source>
</reference>
<dbReference type="GO" id="GO:0004497">
    <property type="term" value="F:monooxygenase activity"/>
    <property type="evidence" value="ECO:0007669"/>
    <property type="project" value="UniProtKB-KW"/>
</dbReference>
<keyword evidence="10" id="KW-0812">Transmembrane</keyword>
<evidence type="ECO:0000256" key="3">
    <source>
        <dbReference type="ARBA" id="ARBA00022617"/>
    </source>
</evidence>
<dbReference type="PANTHER" id="PTHR24305">
    <property type="entry name" value="CYTOCHROME P450"/>
    <property type="match status" value="1"/>
</dbReference>
<dbReference type="Pfam" id="PF00067">
    <property type="entry name" value="p450"/>
    <property type="match status" value="2"/>
</dbReference>
<accession>A0A1L7TY91</accession>
<name>A0A1L7TY91_FUSMA</name>
<sequence>MDISQIEPVFILAFNNKLAFLLEILVLYLLITAIYYAYIHPLAKVPGPKLYTITQTPYFYHLTQGSWLDKLNKLHDQYGPVVRFAPNDISFITADAVKIIYGSKASGFAPFDKDLRMYRQGHPVKDIVTAGHEDHKRIRRHLAYAFSTKALRDYESILNQYADKFILQLGRRAGTDVDMVAWFNYVTFDITLLLSSIKAFSFMTVIARLGFVQWIHWLIPTQQDQTLKNDLQFVDRAASTRLSIGGTKSPDIMSCILRHDDGKGMSKAEILENASLLIAAGGETTATLLSGTTYYLLTNPDKYKRLVDEIRSTFRSEDEITLPRINQLQYLLAVLNEGLRIYPPSASGLARITPSGGKSIEGYWIPENTSVSVPHQPAYLSAYNFKDPRKFIPERWLGLEKYASDNRDVLQPFSAGPRDCIGKSFAYAEMRLLLTRLLWKFDLELLPESKDWIVQKVYFLHEKPKMHVRMTEVVREGLEIS</sequence>
<dbReference type="GO" id="GO:0005506">
    <property type="term" value="F:iron ion binding"/>
    <property type="evidence" value="ECO:0007669"/>
    <property type="project" value="InterPro"/>
</dbReference>
<evidence type="ECO:0000256" key="7">
    <source>
        <dbReference type="ARBA" id="ARBA00023033"/>
    </source>
</evidence>
<protein>
    <submittedName>
        <fullName evidence="11">Related to isotrichodermin C-15 hydroxylase (Cytochrome P-450 monooxygenase CYP65A1)</fullName>
    </submittedName>
</protein>
<keyword evidence="4 8" id="KW-0479">Metal-binding</keyword>
<dbReference type="InterPro" id="IPR002403">
    <property type="entry name" value="Cyt_P450_E_grp-IV"/>
</dbReference>
<dbReference type="InterPro" id="IPR001128">
    <property type="entry name" value="Cyt_P450"/>
</dbReference>
<evidence type="ECO:0000256" key="6">
    <source>
        <dbReference type="ARBA" id="ARBA00023004"/>
    </source>
</evidence>
<dbReference type="PANTHER" id="PTHR24305:SF29">
    <property type="entry name" value="BENZOATE-PARA-HYDROXYLASE"/>
    <property type="match status" value="1"/>
</dbReference>
<keyword evidence="7 9" id="KW-0503">Monooxygenase</keyword>
<evidence type="ECO:0000256" key="8">
    <source>
        <dbReference type="PIRSR" id="PIRSR602403-1"/>
    </source>
</evidence>
<evidence type="ECO:0000256" key="5">
    <source>
        <dbReference type="ARBA" id="ARBA00023002"/>
    </source>
</evidence>
<evidence type="ECO:0000313" key="11">
    <source>
        <dbReference type="EMBL" id="CVL03444.1"/>
    </source>
</evidence>
<dbReference type="PROSITE" id="PS00086">
    <property type="entry name" value="CYTOCHROME_P450"/>
    <property type="match status" value="1"/>
</dbReference>
<organism evidence="11 12">
    <name type="scientific">Fusarium mangiferae</name>
    <name type="common">Mango malformation disease fungus</name>
    <dbReference type="NCBI Taxonomy" id="192010"/>
    <lineage>
        <taxon>Eukaryota</taxon>
        <taxon>Fungi</taxon>
        <taxon>Dikarya</taxon>
        <taxon>Ascomycota</taxon>
        <taxon>Pezizomycotina</taxon>
        <taxon>Sordariomycetes</taxon>
        <taxon>Hypocreomycetidae</taxon>
        <taxon>Hypocreales</taxon>
        <taxon>Nectriaceae</taxon>
        <taxon>Fusarium</taxon>
        <taxon>Fusarium fujikuroi species complex</taxon>
    </lineage>
</organism>
<evidence type="ECO:0000256" key="9">
    <source>
        <dbReference type="RuleBase" id="RU000461"/>
    </source>
</evidence>
<keyword evidence="5 9" id="KW-0560">Oxidoreductase</keyword>
<evidence type="ECO:0000256" key="2">
    <source>
        <dbReference type="ARBA" id="ARBA00010617"/>
    </source>
</evidence>
<dbReference type="GO" id="GO:0016705">
    <property type="term" value="F:oxidoreductase activity, acting on paired donors, with incorporation or reduction of molecular oxygen"/>
    <property type="evidence" value="ECO:0007669"/>
    <property type="project" value="InterPro"/>
</dbReference>
<dbReference type="SUPFAM" id="SSF48264">
    <property type="entry name" value="Cytochrome P450"/>
    <property type="match status" value="1"/>
</dbReference>
<feature type="transmembrane region" description="Helical" evidence="10">
    <location>
        <begin position="18"/>
        <end position="39"/>
    </location>
</feature>
<dbReference type="Proteomes" id="UP000184255">
    <property type="component" value="Unassembled WGS sequence"/>
</dbReference>
<feature type="binding site" description="axial binding residue" evidence="8">
    <location>
        <position position="420"/>
    </location>
    <ligand>
        <name>heme</name>
        <dbReference type="ChEBI" id="CHEBI:30413"/>
    </ligand>
    <ligandPart>
        <name>Fe</name>
        <dbReference type="ChEBI" id="CHEBI:18248"/>
    </ligandPart>
</feature>
<evidence type="ECO:0000256" key="4">
    <source>
        <dbReference type="ARBA" id="ARBA00022723"/>
    </source>
</evidence>
<dbReference type="RefSeq" id="XP_041688137.1">
    <property type="nucleotide sequence ID" value="XM_041822459.1"/>
</dbReference>
<dbReference type="VEuPathDB" id="FungiDB:FMAN_15191"/>
<dbReference type="InterPro" id="IPR017972">
    <property type="entry name" value="Cyt_P450_CS"/>
</dbReference>
<dbReference type="CDD" id="cd11058">
    <property type="entry name" value="CYP60B-like"/>
    <property type="match status" value="1"/>
</dbReference>
<evidence type="ECO:0000256" key="1">
    <source>
        <dbReference type="ARBA" id="ARBA00001971"/>
    </source>
</evidence>
<comment type="similarity">
    <text evidence="2 9">Belongs to the cytochrome P450 family.</text>
</comment>
<dbReference type="InterPro" id="IPR050121">
    <property type="entry name" value="Cytochrome_P450_monoxygenase"/>
</dbReference>
<dbReference type="GO" id="GO:0020037">
    <property type="term" value="F:heme binding"/>
    <property type="evidence" value="ECO:0007669"/>
    <property type="project" value="InterPro"/>
</dbReference>
<evidence type="ECO:0000256" key="10">
    <source>
        <dbReference type="SAM" id="Phobius"/>
    </source>
</evidence>
<dbReference type="GeneID" id="65094434"/>
<dbReference type="PRINTS" id="PR00465">
    <property type="entry name" value="EP450IV"/>
</dbReference>
<dbReference type="EMBL" id="FCQH01000014">
    <property type="protein sequence ID" value="CVL03444.1"/>
    <property type="molecule type" value="Genomic_DNA"/>
</dbReference>
<dbReference type="AlphaFoldDB" id="A0A1L7TY91"/>
<dbReference type="PRINTS" id="PR00385">
    <property type="entry name" value="P450"/>
</dbReference>
<comment type="cofactor">
    <cofactor evidence="1 8">
        <name>heme</name>
        <dbReference type="ChEBI" id="CHEBI:30413"/>
    </cofactor>
</comment>
<comment type="caution">
    <text evidence="11">The sequence shown here is derived from an EMBL/GenBank/DDBJ whole genome shotgun (WGS) entry which is preliminary data.</text>
</comment>